<dbReference type="Gene3D" id="1.10.10.10">
    <property type="entry name" value="Winged helix-like DNA-binding domain superfamily/Winged helix DNA-binding domain"/>
    <property type="match status" value="1"/>
</dbReference>
<feature type="domain" description="HTH lysR-type" evidence="5">
    <location>
        <begin position="1"/>
        <end position="58"/>
    </location>
</feature>
<comment type="caution">
    <text evidence="6">The sequence shown here is derived from an EMBL/GenBank/DDBJ whole genome shotgun (WGS) entry which is preliminary data.</text>
</comment>
<evidence type="ECO:0000256" key="2">
    <source>
        <dbReference type="ARBA" id="ARBA00023015"/>
    </source>
</evidence>
<protein>
    <submittedName>
        <fullName evidence="6">DNA-binding transcriptional LysR family regulator</fullName>
    </submittedName>
</protein>
<gene>
    <name evidence="6" type="ORF">BCF44_102169</name>
</gene>
<reference evidence="6 7" key="1">
    <citation type="submission" date="2018-08" db="EMBL/GenBank/DDBJ databases">
        <title>Genomic Encyclopedia of Archaeal and Bacterial Type Strains, Phase II (KMG-II): from individual species to whole genera.</title>
        <authorList>
            <person name="Goeker M."/>
        </authorList>
    </citation>
    <scope>NUCLEOTIDE SEQUENCE [LARGE SCALE GENOMIC DNA]</scope>
    <source>
        <strain evidence="6 7">DSM 45791</strain>
    </source>
</reference>
<dbReference type="SUPFAM" id="SSF46785">
    <property type="entry name" value="Winged helix' DNA-binding domain"/>
    <property type="match status" value="1"/>
</dbReference>
<accession>A0A3E0I5B9</accession>
<dbReference type="RefSeq" id="WP_116173058.1">
    <property type="nucleotide sequence ID" value="NZ_CP144375.1"/>
</dbReference>
<evidence type="ECO:0000256" key="1">
    <source>
        <dbReference type="ARBA" id="ARBA00009437"/>
    </source>
</evidence>
<dbReference type="EMBL" id="QUNO01000002">
    <property type="protein sequence ID" value="REH53948.1"/>
    <property type="molecule type" value="Genomic_DNA"/>
</dbReference>
<comment type="similarity">
    <text evidence="1">Belongs to the LysR transcriptional regulatory family.</text>
</comment>
<dbReference type="Gene3D" id="3.40.190.290">
    <property type="match status" value="1"/>
</dbReference>
<dbReference type="InterPro" id="IPR005119">
    <property type="entry name" value="LysR_subst-bd"/>
</dbReference>
<name>A0A3E0I5B9_9PSEU</name>
<dbReference type="SUPFAM" id="SSF53850">
    <property type="entry name" value="Periplasmic binding protein-like II"/>
    <property type="match status" value="1"/>
</dbReference>
<dbReference type="PROSITE" id="PS50931">
    <property type="entry name" value="HTH_LYSR"/>
    <property type="match status" value="1"/>
</dbReference>
<dbReference type="Proteomes" id="UP000256269">
    <property type="component" value="Unassembled WGS sequence"/>
</dbReference>
<dbReference type="GO" id="GO:0003677">
    <property type="term" value="F:DNA binding"/>
    <property type="evidence" value="ECO:0007669"/>
    <property type="project" value="UniProtKB-KW"/>
</dbReference>
<keyword evidence="3 6" id="KW-0238">DNA-binding</keyword>
<keyword evidence="2" id="KW-0805">Transcription regulation</keyword>
<keyword evidence="7" id="KW-1185">Reference proteome</keyword>
<dbReference type="InterPro" id="IPR036388">
    <property type="entry name" value="WH-like_DNA-bd_sf"/>
</dbReference>
<dbReference type="InterPro" id="IPR000847">
    <property type="entry name" value="LysR_HTH_N"/>
</dbReference>
<evidence type="ECO:0000256" key="4">
    <source>
        <dbReference type="ARBA" id="ARBA00023163"/>
    </source>
</evidence>
<keyword evidence="4" id="KW-0804">Transcription</keyword>
<organism evidence="6 7">
    <name type="scientific">Kutzneria buriramensis</name>
    <dbReference type="NCBI Taxonomy" id="1045776"/>
    <lineage>
        <taxon>Bacteria</taxon>
        <taxon>Bacillati</taxon>
        <taxon>Actinomycetota</taxon>
        <taxon>Actinomycetes</taxon>
        <taxon>Pseudonocardiales</taxon>
        <taxon>Pseudonocardiaceae</taxon>
        <taxon>Kutzneria</taxon>
    </lineage>
</organism>
<evidence type="ECO:0000259" key="5">
    <source>
        <dbReference type="PROSITE" id="PS50931"/>
    </source>
</evidence>
<dbReference type="Pfam" id="PF03466">
    <property type="entry name" value="LysR_substrate"/>
    <property type="match status" value="1"/>
</dbReference>
<dbReference type="InterPro" id="IPR050950">
    <property type="entry name" value="HTH-type_LysR_regulators"/>
</dbReference>
<dbReference type="PANTHER" id="PTHR30419">
    <property type="entry name" value="HTH-TYPE TRANSCRIPTIONAL REGULATOR YBHD"/>
    <property type="match status" value="1"/>
</dbReference>
<sequence length="296" mass="30702">MELRQLEYFVAVAEDANFTRAAERLHVAQPGVSAQIKQLERELGLPLLDRSGRTVTLTEAGAAVLPFARAALGAVAGSRQVVDELSGLVRGRVAIGTITSCPAVAIADMIAGFHHEHPAIEITLSQDNSDRLVDAVRAGGLDLAVIALSASTNYPGVALKTFVDEPIVAAVGDGDPFQGKKTLPIGAFRDRDLISMPPGTGVRSCLDEACALAGFAPRIAFEANDPTMLMQLARRGLGVAFLPTSMAARPGLHPIAVASPALRGQLALAWRADGPISPAATALIDHGIAALASPSS</sequence>
<evidence type="ECO:0000256" key="3">
    <source>
        <dbReference type="ARBA" id="ARBA00023125"/>
    </source>
</evidence>
<dbReference type="OrthoDB" id="3181812at2"/>
<dbReference type="FunFam" id="1.10.10.10:FF:000001">
    <property type="entry name" value="LysR family transcriptional regulator"/>
    <property type="match status" value="1"/>
</dbReference>
<dbReference type="PRINTS" id="PR00039">
    <property type="entry name" value="HTHLYSR"/>
</dbReference>
<evidence type="ECO:0000313" key="6">
    <source>
        <dbReference type="EMBL" id="REH53948.1"/>
    </source>
</evidence>
<dbReference type="Pfam" id="PF00126">
    <property type="entry name" value="HTH_1"/>
    <property type="match status" value="1"/>
</dbReference>
<evidence type="ECO:0000313" key="7">
    <source>
        <dbReference type="Proteomes" id="UP000256269"/>
    </source>
</evidence>
<proteinExistence type="inferred from homology"/>
<dbReference type="GO" id="GO:0005829">
    <property type="term" value="C:cytosol"/>
    <property type="evidence" value="ECO:0007669"/>
    <property type="project" value="TreeGrafter"/>
</dbReference>
<dbReference type="InterPro" id="IPR036390">
    <property type="entry name" value="WH_DNA-bd_sf"/>
</dbReference>
<dbReference type="AlphaFoldDB" id="A0A3E0I5B9"/>
<dbReference type="GO" id="GO:0003700">
    <property type="term" value="F:DNA-binding transcription factor activity"/>
    <property type="evidence" value="ECO:0007669"/>
    <property type="project" value="InterPro"/>
</dbReference>